<name>A0ABU5TEN3_9CYAN</name>
<evidence type="ECO:0000313" key="2">
    <source>
        <dbReference type="Proteomes" id="UP001301388"/>
    </source>
</evidence>
<dbReference type="InterPro" id="IPR055643">
    <property type="entry name" value="DUF7219"/>
</dbReference>
<keyword evidence="2" id="KW-1185">Reference proteome</keyword>
<comment type="caution">
    <text evidence="1">The sequence shown here is derived from an EMBL/GenBank/DDBJ whole genome shotgun (WGS) entry which is preliminary data.</text>
</comment>
<reference evidence="1 2" key="1">
    <citation type="submission" date="2023-12" db="EMBL/GenBank/DDBJ databases">
        <title>Baltic Sea Cyanobacteria.</title>
        <authorList>
            <person name="Delbaje E."/>
            <person name="Fewer D.P."/>
            <person name="Shishido T.K."/>
        </authorList>
    </citation>
    <scope>NUCLEOTIDE SEQUENCE [LARGE SCALE GENOMIC DNA]</scope>
    <source>
        <strain evidence="1 2">UHCC 0370</strain>
    </source>
</reference>
<evidence type="ECO:0000313" key="1">
    <source>
        <dbReference type="EMBL" id="MEA5476726.1"/>
    </source>
</evidence>
<dbReference type="EMBL" id="JAYGIE010000009">
    <property type="protein sequence ID" value="MEA5476726.1"/>
    <property type="molecule type" value="Genomic_DNA"/>
</dbReference>
<dbReference type="Pfam" id="PF23856">
    <property type="entry name" value="DUF7219"/>
    <property type="match status" value="1"/>
</dbReference>
<dbReference type="RefSeq" id="WP_281005767.1">
    <property type="nucleotide sequence ID" value="NZ_JAYGIE010000009.1"/>
</dbReference>
<dbReference type="Proteomes" id="UP001301388">
    <property type="component" value="Unassembled WGS sequence"/>
</dbReference>
<gene>
    <name evidence="1" type="ORF">VB774_03750</name>
</gene>
<protein>
    <recommendedName>
        <fullName evidence="3">Isopropylmalate/homocitrate/citramalate synthase</fullName>
    </recommendedName>
</protein>
<sequence>MSNLDKESFLNPISNFRGEFTPQNLAFDANLQEFTNRISIICALETGGKISPNEAYQQIKELWKKLDASRQHLLGDD</sequence>
<accession>A0ABU5TEN3</accession>
<organism evidence="1 2">
    <name type="scientific">Pseudanabaena galeata UHCC 0370</name>
    <dbReference type="NCBI Taxonomy" id="3110310"/>
    <lineage>
        <taxon>Bacteria</taxon>
        <taxon>Bacillati</taxon>
        <taxon>Cyanobacteriota</taxon>
        <taxon>Cyanophyceae</taxon>
        <taxon>Pseudanabaenales</taxon>
        <taxon>Pseudanabaenaceae</taxon>
        <taxon>Pseudanabaena</taxon>
    </lineage>
</organism>
<proteinExistence type="predicted"/>
<evidence type="ECO:0008006" key="3">
    <source>
        <dbReference type="Google" id="ProtNLM"/>
    </source>
</evidence>